<feature type="region of interest" description="Disordered" evidence="1">
    <location>
        <begin position="926"/>
        <end position="952"/>
    </location>
</feature>
<keyword evidence="3" id="KW-1185">Reference proteome</keyword>
<evidence type="ECO:0000313" key="2">
    <source>
        <dbReference type="EMBL" id="CAG5929020.1"/>
    </source>
</evidence>
<gene>
    <name evidence="2" type="ORF">MMEN_LOCUS12654</name>
</gene>
<dbReference type="GO" id="GO:1903723">
    <property type="term" value="P:negative regulation of centriole elongation"/>
    <property type="evidence" value="ECO:0007669"/>
    <property type="project" value="TreeGrafter"/>
</dbReference>
<dbReference type="Proteomes" id="UP000677803">
    <property type="component" value="Unassembled WGS sequence"/>
</dbReference>
<feature type="compositionally biased region" description="Polar residues" evidence="1">
    <location>
        <begin position="315"/>
        <end position="324"/>
    </location>
</feature>
<dbReference type="PANTHER" id="PTHR13594">
    <property type="entry name" value="CENTRIOLAR COILED-COIL PROTEIN OF 110 KDA"/>
    <property type="match status" value="1"/>
</dbReference>
<name>A0A8S4B937_9TELE</name>
<feature type="compositionally biased region" description="Basic and acidic residues" evidence="1">
    <location>
        <begin position="576"/>
        <end position="586"/>
    </location>
</feature>
<accession>A0A8S4B937</accession>
<feature type="compositionally biased region" description="Low complexity" evidence="1">
    <location>
        <begin position="376"/>
        <end position="386"/>
    </location>
</feature>
<dbReference type="GO" id="GO:0007099">
    <property type="term" value="P:centriole replication"/>
    <property type="evidence" value="ECO:0007669"/>
    <property type="project" value="InterPro"/>
</dbReference>
<dbReference type="Pfam" id="PF16025">
    <property type="entry name" value="CaM_bind"/>
    <property type="match status" value="1"/>
</dbReference>
<feature type="compositionally biased region" description="Basic and acidic residues" evidence="1">
    <location>
        <begin position="440"/>
        <end position="449"/>
    </location>
</feature>
<dbReference type="PANTHER" id="PTHR13594:SF2">
    <property type="entry name" value="SI:CH73-100L22.3"/>
    <property type="match status" value="1"/>
</dbReference>
<evidence type="ECO:0000313" key="3">
    <source>
        <dbReference type="Proteomes" id="UP000677803"/>
    </source>
</evidence>
<dbReference type="EMBL" id="CAJRST010013335">
    <property type="protein sequence ID" value="CAG5929020.1"/>
    <property type="molecule type" value="Genomic_DNA"/>
</dbReference>
<dbReference type="GO" id="GO:0032053">
    <property type="term" value="P:ciliary basal body organization"/>
    <property type="evidence" value="ECO:0007669"/>
    <property type="project" value="TreeGrafter"/>
</dbReference>
<feature type="compositionally biased region" description="Pro residues" evidence="1">
    <location>
        <begin position="140"/>
        <end position="153"/>
    </location>
</feature>
<feature type="region of interest" description="Disordered" evidence="1">
    <location>
        <begin position="1"/>
        <end position="34"/>
    </location>
</feature>
<evidence type="ECO:0000256" key="1">
    <source>
        <dbReference type="SAM" id="MobiDB-lite"/>
    </source>
</evidence>
<feature type="region of interest" description="Disordered" evidence="1">
    <location>
        <begin position="790"/>
        <end position="810"/>
    </location>
</feature>
<feature type="region of interest" description="Disordered" evidence="1">
    <location>
        <begin position="173"/>
        <end position="194"/>
    </location>
</feature>
<dbReference type="GO" id="GO:0032465">
    <property type="term" value="P:regulation of cytokinesis"/>
    <property type="evidence" value="ECO:0007669"/>
    <property type="project" value="InterPro"/>
</dbReference>
<feature type="region of interest" description="Disordered" evidence="1">
    <location>
        <begin position="101"/>
        <end position="159"/>
    </location>
</feature>
<comment type="caution">
    <text evidence="2">The sequence shown here is derived from an EMBL/GenBank/DDBJ whole genome shotgun (WGS) entry which is preliminary data.</text>
</comment>
<reference evidence="2" key="1">
    <citation type="submission" date="2021-05" db="EMBL/GenBank/DDBJ databases">
        <authorList>
            <person name="Tigano A."/>
        </authorList>
    </citation>
    <scope>NUCLEOTIDE SEQUENCE</scope>
</reference>
<feature type="region of interest" description="Disordered" evidence="1">
    <location>
        <begin position="576"/>
        <end position="599"/>
    </location>
</feature>
<feature type="region of interest" description="Disordered" evidence="1">
    <location>
        <begin position="613"/>
        <end position="676"/>
    </location>
</feature>
<dbReference type="InterPro" id="IPR033207">
    <property type="entry name" value="CCP110"/>
</dbReference>
<proteinExistence type="predicted"/>
<feature type="compositionally biased region" description="Basic and acidic residues" evidence="1">
    <location>
        <begin position="49"/>
        <end position="62"/>
    </location>
</feature>
<organism evidence="2 3">
    <name type="scientific">Menidia menidia</name>
    <name type="common">Atlantic silverside</name>
    <dbReference type="NCBI Taxonomy" id="238744"/>
    <lineage>
        <taxon>Eukaryota</taxon>
        <taxon>Metazoa</taxon>
        <taxon>Chordata</taxon>
        <taxon>Craniata</taxon>
        <taxon>Vertebrata</taxon>
        <taxon>Euteleostomi</taxon>
        <taxon>Actinopterygii</taxon>
        <taxon>Neopterygii</taxon>
        <taxon>Teleostei</taxon>
        <taxon>Neoteleostei</taxon>
        <taxon>Acanthomorphata</taxon>
        <taxon>Ovalentaria</taxon>
        <taxon>Atherinomorphae</taxon>
        <taxon>Atheriniformes</taxon>
        <taxon>Atherinopsidae</taxon>
        <taxon>Menidiinae</taxon>
        <taxon>Menidia</taxon>
    </lineage>
</organism>
<feature type="compositionally biased region" description="Basic and acidic residues" evidence="1">
    <location>
        <begin position="393"/>
        <end position="417"/>
    </location>
</feature>
<feature type="compositionally biased region" description="Polar residues" evidence="1">
    <location>
        <begin position="178"/>
        <end position="194"/>
    </location>
</feature>
<dbReference type="GO" id="GO:0005814">
    <property type="term" value="C:centriole"/>
    <property type="evidence" value="ECO:0007669"/>
    <property type="project" value="InterPro"/>
</dbReference>
<feature type="region of interest" description="Disordered" evidence="1">
    <location>
        <begin position="46"/>
        <end position="76"/>
    </location>
</feature>
<sequence>MEDYGEFVQRRLSQLRKSKEDEEEQDRSSSASSAIRFYGRCILPPLLSEKQREEMRRHRDAVQRPAGHRKLKDDPRMTYIQTLLHSVQLRKTPTLEELLQESENKTKSSHQPTSSSCSEVFNGAKDSPPPTPAETSQNGLPPPPLPPSPPPPMTSTTYSAFFASGLSPQHRYHEGCLTDQSGSQPCSFSHPSASSGYVTFDPSATCGEAHSPCPSVDGFYLHSVPQTVTRMPDIISHPPMDGAELERSGMESPFCESPTGVTDVFGVSFQDDSVMSDQQDKDESLNLTILNSAEQENVDADEGSVSAFSGKSDFSDNPQLSQKLGSPYSKMSDQKNPDEPEPVEETDPNTAEELYPLSLQALLKKSQEYRRRQRMLRSQSRASRAQRGGGSLSDKENEDFRHGDAGTREDILTRKSWEVQGPPEGRVPSKSANLNTENGHFPEDRRKEEDETLQNNKRNSSQEPGPGGASIQGQLSGGRSEEGGKHRTVPALSFCRSPVPCKGKGIPKQEEAPGGEKPSEEAAKAKLRPLNGHQPPPPHPVNGLLGNSSQHLDELESHLSGLKVLITDLESTVKENLDDGWQREPGPKGPGIPDPTDFYSFLLGKERARRHPLVNLDNIQKDLGPEEAPTDQEREAERLQLNGGKQMKSSAPEGGKLKEGKGSRRIQPPVRSFLSAAQQMRIPDFFRVIPPENGVCPEERRGEKSSAPSPSLNRSYDVKRRLVMQAGESPERNPDMIRPSSSTPKARWCDGPEVQTDQSERLQQAHAAQIRALQTEHHKQQQDLLQVRTSQREAERETWGSKTSGRAEGRWCDGPEVQTDQSERLQQVHAAQIRALQTEHQKQQQDLLQALAAHYSRLRGLSLFSCSGPGETLTFSQVSHVQQAVLCAVGSPSCCSEPVAILCKTCTPMVMILAVIVHSEPNNLRPSFPLTDERGLEEEGRHPSRSAPVPAV</sequence>
<feature type="compositionally biased region" description="Basic and acidic residues" evidence="1">
    <location>
        <begin position="931"/>
        <end position="942"/>
    </location>
</feature>
<feature type="compositionally biased region" description="Polar residues" evidence="1">
    <location>
        <begin position="453"/>
        <end position="463"/>
    </location>
</feature>
<dbReference type="OrthoDB" id="10028852at2759"/>
<protein>
    <submittedName>
        <fullName evidence="2">(Atlantic silverside) hypothetical protein</fullName>
    </submittedName>
</protein>
<feature type="compositionally biased region" description="Polar residues" evidence="1">
    <location>
        <begin position="109"/>
        <end position="119"/>
    </location>
</feature>
<feature type="region of interest" description="Disordered" evidence="1">
    <location>
        <begin position="293"/>
        <end position="555"/>
    </location>
</feature>
<feature type="region of interest" description="Disordered" evidence="1">
    <location>
        <begin position="688"/>
        <end position="751"/>
    </location>
</feature>
<dbReference type="AlphaFoldDB" id="A0A8S4B937"/>